<dbReference type="EMBL" id="JRNS01000082">
    <property type="protein sequence ID" value="KGF56171.1"/>
    <property type="molecule type" value="Genomic_DNA"/>
</dbReference>
<feature type="chain" id="PRO_5001915971" evidence="1">
    <location>
        <begin position="24"/>
        <end position="227"/>
    </location>
</feature>
<evidence type="ECO:0000313" key="2">
    <source>
        <dbReference type="EMBL" id="KGF56171.1"/>
    </source>
</evidence>
<dbReference type="NCBIfam" id="TIGR04131">
    <property type="entry name" value="Bac_Flav_CTERM"/>
    <property type="match status" value="1"/>
</dbReference>
<sequence length="227" mass="25596">MKQYKFRLLGVMVSMLFSSIAWAQDCQPSGKYTDTNGETNTIAAGDTYVGSAPLTIGFSANPPTTRDAATHYEWHFFNQNNPRSAFLVRYDENTEYTFTEAGTTRVVLYEILNGDTTRYNAISFSISESSLQMPNAFSPNGDGINDIYRAKPGYKSIVEFKAIIFNRWGQKIYEWNDPASGWNGKYKGKDVAQGTYFVNVTAKGADGKEFHIRRDINLLRGYTQSTR</sequence>
<organism evidence="2 3">
    <name type="scientific">Prevotella melaninogenica DNF00666</name>
    <dbReference type="NCBI Taxonomy" id="1401073"/>
    <lineage>
        <taxon>Bacteria</taxon>
        <taxon>Pseudomonadati</taxon>
        <taxon>Bacteroidota</taxon>
        <taxon>Bacteroidia</taxon>
        <taxon>Bacteroidales</taxon>
        <taxon>Prevotellaceae</taxon>
        <taxon>Prevotella</taxon>
    </lineage>
</organism>
<accession>A0A096BAU9</accession>
<dbReference type="InterPro" id="IPR026341">
    <property type="entry name" value="T9SS_type_B"/>
</dbReference>
<evidence type="ECO:0000256" key="1">
    <source>
        <dbReference type="SAM" id="SignalP"/>
    </source>
</evidence>
<feature type="signal peptide" evidence="1">
    <location>
        <begin position="1"/>
        <end position="23"/>
    </location>
</feature>
<comment type="caution">
    <text evidence="2">The sequence shown here is derived from an EMBL/GenBank/DDBJ whole genome shotgun (WGS) entry which is preliminary data.</text>
</comment>
<dbReference type="RefSeq" id="WP_036861767.1">
    <property type="nucleotide sequence ID" value="NZ_JRNS01000082.1"/>
</dbReference>
<dbReference type="AlphaFoldDB" id="A0A096BAU9"/>
<keyword evidence="1" id="KW-0732">Signal</keyword>
<name>A0A096BAU9_9BACT</name>
<dbReference type="Pfam" id="PF13585">
    <property type="entry name" value="CHU_C"/>
    <property type="match status" value="1"/>
</dbReference>
<evidence type="ECO:0000313" key="3">
    <source>
        <dbReference type="Proteomes" id="UP000029578"/>
    </source>
</evidence>
<gene>
    <name evidence="2" type="ORF">HMPREF0661_01175</name>
</gene>
<proteinExistence type="predicted"/>
<protein>
    <submittedName>
        <fullName evidence="2">Gliding motility protein</fullName>
    </submittedName>
</protein>
<reference evidence="2 3" key="1">
    <citation type="submission" date="2014-07" db="EMBL/GenBank/DDBJ databases">
        <authorList>
            <person name="McCorrison J."/>
            <person name="Sanka R."/>
            <person name="Torralba M."/>
            <person name="Gillis M."/>
            <person name="Haft D.H."/>
            <person name="Methe B."/>
            <person name="Sutton G."/>
            <person name="Nelson K.E."/>
        </authorList>
    </citation>
    <scope>NUCLEOTIDE SEQUENCE [LARGE SCALE GENOMIC DNA]</scope>
    <source>
        <strain evidence="2 3">DNF00666</strain>
    </source>
</reference>
<dbReference type="Proteomes" id="UP000029578">
    <property type="component" value="Unassembled WGS sequence"/>
</dbReference>